<dbReference type="AlphaFoldDB" id="A0A2K1Q363"/>
<name>A0A2K1Q363_9GAMM</name>
<comment type="caution">
    <text evidence="1">The sequence shown here is derived from an EMBL/GenBank/DDBJ whole genome shotgun (WGS) entry which is preliminary data.</text>
</comment>
<sequence length="120" mass="13565">MKVQLDGQQLRLRIDEDELARLLTGDAVAAQTRFGDRFIVHATLQVDDRVAPMLDGDIEDWRFILPESDVRALAARLPTRDGLGWTLPSADGAALELRFDVDVRDSARRLRDRKHSERGS</sequence>
<reference evidence="1 2" key="1">
    <citation type="submission" date="2017-08" db="EMBL/GenBank/DDBJ databases">
        <title>Lysobacter sylvestris genome.</title>
        <authorList>
            <person name="Zhang D.-C."/>
            <person name="Albuquerque L."/>
            <person name="Franca L."/>
            <person name="Froufe H.J.C."/>
            <person name="Barroso C."/>
            <person name="Egas C."/>
            <person name="Da Costa M."/>
            <person name="Margesin R."/>
        </authorList>
    </citation>
    <scope>NUCLEOTIDE SEQUENCE [LARGE SCALE GENOMIC DNA]</scope>
    <source>
        <strain evidence="1 2">AM20-91</strain>
    </source>
</reference>
<gene>
    <name evidence="1" type="ORF">Lysil_1107</name>
</gene>
<dbReference type="EMBL" id="NPZB01000001">
    <property type="protein sequence ID" value="PNS09478.1"/>
    <property type="molecule type" value="Genomic_DNA"/>
</dbReference>
<protein>
    <submittedName>
        <fullName evidence="1">Uncharacterized protein</fullName>
    </submittedName>
</protein>
<evidence type="ECO:0000313" key="1">
    <source>
        <dbReference type="EMBL" id="PNS09478.1"/>
    </source>
</evidence>
<evidence type="ECO:0000313" key="2">
    <source>
        <dbReference type="Proteomes" id="UP000236220"/>
    </source>
</evidence>
<keyword evidence="2" id="KW-1185">Reference proteome</keyword>
<proteinExistence type="predicted"/>
<accession>A0A2K1Q363</accession>
<organism evidence="1 2">
    <name type="scientific">Solilutibacter silvestris</name>
    <dbReference type="NCBI Taxonomy" id="1645665"/>
    <lineage>
        <taxon>Bacteria</taxon>
        <taxon>Pseudomonadati</taxon>
        <taxon>Pseudomonadota</taxon>
        <taxon>Gammaproteobacteria</taxon>
        <taxon>Lysobacterales</taxon>
        <taxon>Lysobacteraceae</taxon>
        <taxon>Solilutibacter</taxon>
    </lineage>
</organism>
<dbReference type="Proteomes" id="UP000236220">
    <property type="component" value="Unassembled WGS sequence"/>
</dbReference>
<dbReference type="RefSeq" id="WP_103074525.1">
    <property type="nucleotide sequence ID" value="NZ_NPZB01000001.1"/>
</dbReference>
<dbReference type="OrthoDB" id="6025662at2"/>